<proteinExistence type="inferred from homology"/>
<keyword evidence="9" id="KW-0969">Cilium</keyword>
<evidence type="ECO:0000313" key="9">
    <source>
        <dbReference type="EMBL" id="AKA70279.1"/>
    </source>
</evidence>
<keyword evidence="9" id="KW-0966">Cell projection</keyword>
<dbReference type="InterPro" id="IPR006299">
    <property type="entry name" value="FlgC"/>
</dbReference>
<dbReference type="Proteomes" id="UP000033115">
    <property type="component" value="Chromosome"/>
</dbReference>
<feature type="domain" description="Flagellar basal body rod protein N-terminal" evidence="7">
    <location>
        <begin position="8"/>
        <end position="36"/>
    </location>
</feature>
<dbReference type="EMBL" id="CP009933">
    <property type="protein sequence ID" value="AKA70279.1"/>
    <property type="molecule type" value="Genomic_DNA"/>
</dbReference>
<reference evidence="9 10" key="1">
    <citation type="journal article" date="2015" name="J. Biotechnol.">
        <title>Complete genome sequence of a malodorant-producing acetogen, Clostridium scatologenes ATCC 25775(T).</title>
        <authorList>
            <person name="Zhu Z."/>
            <person name="Guo T."/>
            <person name="Zheng H."/>
            <person name="Song T."/>
            <person name="Ouyang P."/>
            <person name="Xie J."/>
        </authorList>
    </citation>
    <scope>NUCLEOTIDE SEQUENCE [LARGE SCALE GENOMIC DNA]</scope>
    <source>
        <strain evidence="9 10">ATCC 25775</strain>
    </source>
</reference>
<evidence type="ECO:0000259" key="8">
    <source>
        <dbReference type="Pfam" id="PF06429"/>
    </source>
</evidence>
<evidence type="ECO:0000313" key="10">
    <source>
        <dbReference type="Proteomes" id="UP000033115"/>
    </source>
</evidence>
<evidence type="ECO:0000256" key="3">
    <source>
        <dbReference type="ARBA" id="ARBA00017941"/>
    </source>
</evidence>
<evidence type="ECO:0000256" key="6">
    <source>
        <dbReference type="RuleBase" id="RU362062"/>
    </source>
</evidence>
<evidence type="ECO:0000256" key="2">
    <source>
        <dbReference type="ARBA" id="ARBA00009677"/>
    </source>
</evidence>
<dbReference type="RefSeq" id="WP_029162671.1">
    <property type="nucleotide sequence ID" value="NZ_CP009933.1"/>
</dbReference>
<comment type="similarity">
    <text evidence="2">Belongs to the flagella basal body rod proteins family.</text>
</comment>
<protein>
    <recommendedName>
        <fullName evidence="3 6">Flagellar basal-body rod protein FlgC</fullName>
    </recommendedName>
</protein>
<dbReference type="PANTHER" id="PTHR30435:SF2">
    <property type="entry name" value="FLAGELLAR BASAL-BODY ROD PROTEIN FLGC"/>
    <property type="match status" value="1"/>
</dbReference>
<comment type="subcellular location">
    <subcellularLocation>
        <location evidence="1 6">Bacterial flagellum basal body</location>
    </subcellularLocation>
</comment>
<dbReference type="Pfam" id="PF00460">
    <property type="entry name" value="Flg_bb_rod"/>
    <property type="match status" value="1"/>
</dbReference>
<comment type="subunit">
    <text evidence="5 6">The basal body constitutes a major portion of the flagellar organelle and consists of four rings (L,P,S, and M) mounted on a central rod. The rod consists of about 26 subunits of FlgG in the distal portion, and FlgB, FlgC and FlgF are thought to build up the proximal portion of the rod with about 6 subunits each.</text>
</comment>
<dbReference type="STRING" id="1548.CSCA_3154"/>
<dbReference type="PANTHER" id="PTHR30435">
    <property type="entry name" value="FLAGELLAR PROTEIN"/>
    <property type="match status" value="1"/>
</dbReference>
<evidence type="ECO:0000256" key="1">
    <source>
        <dbReference type="ARBA" id="ARBA00004117"/>
    </source>
</evidence>
<sequence length="144" mass="15908">MIKAFNNLRISASGLSAERLRMDTIASNIANVDTTRGANGQPYRRKIAVFQENLNTQLNKQNGQYEQTPLGVKAVGIVDDQSPLRRVYDPSNPDADAQGYVSKPNVNILNEMADMMVATRAYEANIDAINSEKTMFSKALEIGR</sequence>
<evidence type="ECO:0000256" key="5">
    <source>
        <dbReference type="ARBA" id="ARBA00025933"/>
    </source>
</evidence>
<dbReference type="InterPro" id="IPR001444">
    <property type="entry name" value="Flag_bb_rod_N"/>
</dbReference>
<dbReference type="InterPro" id="IPR019776">
    <property type="entry name" value="Flagellar_basal_body_rod_CS"/>
</dbReference>
<keyword evidence="9" id="KW-0282">Flagellum</keyword>
<dbReference type="HOGENOM" id="CLU_123272_0_0_9"/>
<dbReference type="KEGG" id="csq:CSCA_3154"/>
<dbReference type="InterPro" id="IPR010930">
    <property type="entry name" value="Flg_bb/hook_C_dom"/>
</dbReference>
<keyword evidence="10" id="KW-1185">Reference proteome</keyword>
<dbReference type="PROSITE" id="PS00588">
    <property type="entry name" value="FLAGELLA_BB_ROD"/>
    <property type="match status" value="1"/>
</dbReference>
<name>A0A0E3JPI5_CLOSL</name>
<dbReference type="AlphaFoldDB" id="A0A0E3JPI5"/>
<evidence type="ECO:0000256" key="4">
    <source>
        <dbReference type="ARBA" id="ARBA00023143"/>
    </source>
</evidence>
<gene>
    <name evidence="9" type="ORF">CSCA_3154</name>
</gene>
<organism evidence="9 10">
    <name type="scientific">Clostridium scatologenes</name>
    <dbReference type="NCBI Taxonomy" id="1548"/>
    <lineage>
        <taxon>Bacteria</taxon>
        <taxon>Bacillati</taxon>
        <taxon>Bacillota</taxon>
        <taxon>Clostridia</taxon>
        <taxon>Eubacteriales</taxon>
        <taxon>Clostridiaceae</taxon>
        <taxon>Clostridium</taxon>
    </lineage>
</organism>
<dbReference type="GO" id="GO:0071978">
    <property type="term" value="P:bacterial-type flagellum-dependent swarming motility"/>
    <property type="evidence" value="ECO:0007669"/>
    <property type="project" value="TreeGrafter"/>
</dbReference>
<feature type="domain" description="Flagellar basal-body/hook protein C-terminal" evidence="8">
    <location>
        <begin position="97"/>
        <end position="141"/>
    </location>
</feature>
<dbReference type="GO" id="GO:0030694">
    <property type="term" value="C:bacterial-type flagellum basal body, rod"/>
    <property type="evidence" value="ECO:0007669"/>
    <property type="project" value="UniProtKB-UniRule"/>
</dbReference>
<keyword evidence="4 6" id="KW-0975">Bacterial flagellum</keyword>
<evidence type="ECO:0000259" key="7">
    <source>
        <dbReference type="Pfam" id="PF00460"/>
    </source>
</evidence>
<accession>A0A0E3JPI5</accession>
<dbReference type="Pfam" id="PF06429">
    <property type="entry name" value="Flg_bbr_C"/>
    <property type="match status" value="1"/>
</dbReference>
<dbReference type="NCBIfam" id="TIGR01395">
    <property type="entry name" value="FlgC"/>
    <property type="match status" value="1"/>
</dbReference>